<dbReference type="NCBIfam" id="TIGR02241">
    <property type="entry name" value="conserved hypothetical phage tail region protein"/>
    <property type="match status" value="1"/>
</dbReference>
<dbReference type="KEGG" id="tum:CBW65_17830"/>
<dbReference type="Pfam" id="PF06841">
    <property type="entry name" value="Phage_T4_gp19"/>
    <property type="match status" value="1"/>
</dbReference>
<dbReference type="PANTHER" id="PTHR38009">
    <property type="entry name" value="CONSERVED HYPOTHETICAL PHAGE TAIL PROTEIN"/>
    <property type="match status" value="1"/>
</dbReference>
<dbReference type="Proteomes" id="UP000195437">
    <property type="component" value="Chromosome"/>
</dbReference>
<dbReference type="RefSeq" id="WP_087457981.1">
    <property type="nucleotide sequence ID" value="NZ_CP021434.1"/>
</dbReference>
<dbReference type="GO" id="GO:0005198">
    <property type="term" value="F:structural molecule activity"/>
    <property type="evidence" value="ECO:0007669"/>
    <property type="project" value="InterPro"/>
</dbReference>
<dbReference type="AlphaFoldDB" id="A0A1Y0IPU3"/>
<proteinExistence type="predicted"/>
<gene>
    <name evidence="1" type="ORF">CBW65_17830</name>
</gene>
<dbReference type="EMBL" id="CP021434">
    <property type="protein sequence ID" value="ARU62622.1"/>
    <property type="molecule type" value="Genomic_DNA"/>
</dbReference>
<organism evidence="1 2">
    <name type="scientific">Tumebacillus avium</name>
    <dbReference type="NCBI Taxonomy" id="1903704"/>
    <lineage>
        <taxon>Bacteria</taxon>
        <taxon>Bacillati</taxon>
        <taxon>Bacillota</taxon>
        <taxon>Bacilli</taxon>
        <taxon>Bacillales</taxon>
        <taxon>Alicyclobacillaceae</taxon>
        <taxon>Tumebacillus</taxon>
    </lineage>
</organism>
<sequence>MAQIKPRNVVAGFRFKVELDGIQVAGFSEVTGLQAEIEYEEYQEGGVNIFVHRFPKHTKYPALVLKRGVSNGDELWKWFLNTRDGKISKKSGAVIMYDKKDSELCRWTFVNAYPVKWGGPELNANSSNLAIETIELVHQGIKFIKGK</sequence>
<dbReference type="OrthoDB" id="73314at2"/>
<evidence type="ECO:0000313" key="1">
    <source>
        <dbReference type="EMBL" id="ARU62622.1"/>
    </source>
</evidence>
<evidence type="ECO:0000313" key="2">
    <source>
        <dbReference type="Proteomes" id="UP000195437"/>
    </source>
</evidence>
<accession>A0A1Y0IPU3</accession>
<dbReference type="PANTHER" id="PTHR38009:SF1">
    <property type="entry name" value="CONSERVED HYPOTHETICAL PHAGE TAIL PROTEIN"/>
    <property type="match status" value="1"/>
</dbReference>
<name>A0A1Y0IPU3_9BACL</name>
<dbReference type="InterPro" id="IPR010667">
    <property type="entry name" value="Phage_T4_Gp19"/>
</dbReference>
<protein>
    <submittedName>
        <fullName evidence="1">Phage tail protein</fullName>
    </submittedName>
</protein>
<reference evidence="2" key="1">
    <citation type="submission" date="2017-05" db="EMBL/GenBank/DDBJ databases">
        <authorList>
            <person name="Sung H."/>
        </authorList>
    </citation>
    <scope>NUCLEOTIDE SEQUENCE [LARGE SCALE GENOMIC DNA]</scope>
    <source>
        <strain evidence="2">AR23208</strain>
    </source>
</reference>
<dbReference type="InterPro" id="IPR011747">
    <property type="entry name" value="CHP02241"/>
</dbReference>
<keyword evidence="2" id="KW-1185">Reference proteome</keyword>